<dbReference type="RefSeq" id="WP_133681907.1">
    <property type="nucleotide sequence ID" value="NZ_SNZP01000010.1"/>
</dbReference>
<sequence>MNLAQLAVLALLVLSLSLTLWAARRTRTRAEFYTAAGRIGAWQNGLALAGDYLSAAAFLGAAGLFMSQGYDSLIYAVGTLAGWPLLLLLFAEKLRERGHFTLGDILAERFAEPSVRVLSSVSSLLIVLFYLIVQLVGAGKLIGLLFGLSYLPAVLIVGLLAVLYVALGGMLATTWVQIVKACLMLACGLALAAGVWMKGGGDLAGLMARAETLHPAGSGVWLPSKAMANPWEVLSLGLGLVLGLLGLPHILMRFFTVPNARAARASVCWATGIIALFFTLNVLIGIGAIVFVSHNPHFLDAHGKLIGGGNMAALHLAQAIGGTAMRDVVAAVVFATIMAVVAGLTVAGASSLSHDLYAGLLRRGQASEAGELRASRWSVIALVLLAVLLSTWFQNQNIAVLMGLAFGMAASGPFPVLLLTLFWPGLTARGAVAGGLAGLFGATALIVAGPAVWVAVLGFSHPLFPLASPALCSVPLAFVTAWAVSRFAD</sequence>
<evidence type="ECO:0000256" key="2">
    <source>
        <dbReference type="ARBA" id="ARBA00006434"/>
    </source>
</evidence>
<evidence type="ECO:0000256" key="5">
    <source>
        <dbReference type="ARBA" id="ARBA00022692"/>
    </source>
</evidence>
<reference evidence="14 15" key="1">
    <citation type="submission" date="2019-03" db="EMBL/GenBank/DDBJ databases">
        <title>Genomic Encyclopedia of Type Strains, Phase III (KMG-III): the genomes of soil and plant-associated and newly described type strains.</title>
        <authorList>
            <person name="Whitman W."/>
        </authorList>
    </citation>
    <scope>NUCLEOTIDE SEQUENCE [LARGE SCALE GENOMIC DNA]</scope>
    <source>
        <strain evidence="14 15">CECT 8976</strain>
    </source>
</reference>
<keyword evidence="6" id="KW-0769">Symport</keyword>
<evidence type="ECO:0000256" key="13">
    <source>
        <dbReference type="SAM" id="Phobius"/>
    </source>
</evidence>
<keyword evidence="7 13" id="KW-1133">Transmembrane helix</keyword>
<gene>
    <name evidence="14" type="ORF">DFP86_11093</name>
</gene>
<dbReference type="PANTHER" id="PTHR48086:SF6">
    <property type="entry name" value="CATION_ACETATE SYMPORTER ACTP"/>
    <property type="match status" value="1"/>
</dbReference>
<evidence type="ECO:0000256" key="9">
    <source>
        <dbReference type="ARBA" id="ARBA00023065"/>
    </source>
</evidence>
<keyword evidence="15" id="KW-1185">Reference proteome</keyword>
<dbReference type="GO" id="GO:0015293">
    <property type="term" value="F:symporter activity"/>
    <property type="evidence" value="ECO:0007669"/>
    <property type="project" value="UniProtKB-KW"/>
</dbReference>
<feature type="transmembrane region" description="Helical" evidence="13">
    <location>
        <begin position="399"/>
        <end position="423"/>
    </location>
</feature>
<protein>
    <submittedName>
        <fullName evidence="14">Cation/acetate symporter</fullName>
    </submittedName>
</protein>
<comment type="subcellular location">
    <subcellularLocation>
        <location evidence="1">Cell membrane</location>
        <topology evidence="1">Multi-pass membrane protein</topology>
    </subcellularLocation>
</comment>
<comment type="similarity">
    <text evidence="2 12">Belongs to the sodium:solute symporter (SSF) (TC 2.A.21) family.</text>
</comment>
<dbReference type="EMBL" id="SNZP01000010">
    <property type="protein sequence ID" value="TDR76667.1"/>
    <property type="molecule type" value="Genomic_DNA"/>
</dbReference>
<dbReference type="InterPro" id="IPR050277">
    <property type="entry name" value="Sodium:Solute_Symporter"/>
</dbReference>
<evidence type="ECO:0000256" key="12">
    <source>
        <dbReference type="RuleBase" id="RU362091"/>
    </source>
</evidence>
<evidence type="ECO:0000256" key="8">
    <source>
        <dbReference type="ARBA" id="ARBA00023053"/>
    </source>
</evidence>
<dbReference type="Pfam" id="PF00474">
    <property type="entry name" value="SSF"/>
    <property type="match status" value="1"/>
</dbReference>
<comment type="caution">
    <text evidence="14">The sequence shown here is derived from an EMBL/GenBank/DDBJ whole genome shotgun (WGS) entry which is preliminary data.</text>
</comment>
<dbReference type="AlphaFoldDB" id="A0A4V3DUS6"/>
<dbReference type="GO" id="GO:0006814">
    <property type="term" value="P:sodium ion transport"/>
    <property type="evidence" value="ECO:0007669"/>
    <property type="project" value="UniProtKB-KW"/>
</dbReference>
<name>A0A4V3DUS6_9NEIS</name>
<feature type="transmembrane region" description="Helical" evidence="13">
    <location>
        <begin position="328"/>
        <end position="353"/>
    </location>
</feature>
<evidence type="ECO:0000256" key="7">
    <source>
        <dbReference type="ARBA" id="ARBA00022989"/>
    </source>
</evidence>
<dbReference type="PROSITE" id="PS00456">
    <property type="entry name" value="NA_SOLUT_SYMP_1"/>
    <property type="match status" value="1"/>
</dbReference>
<dbReference type="GO" id="GO:0015123">
    <property type="term" value="F:acetate transmembrane transporter activity"/>
    <property type="evidence" value="ECO:0007669"/>
    <property type="project" value="TreeGrafter"/>
</dbReference>
<dbReference type="PROSITE" id="PS50283">
    <property type="entry name" value="NA_SOLUT_SYMP_3"/>
    <property type="match status" value="1"/>
</dbReference>
<organism evidence="14 15">
    <name type="scientific">Paludibacterium purpuratum</name>
    <dbReference type="NCBI Taxonomy" id="1144873"/>
    <lineage>
        <taxon>Bacteria</taxon>
        <taxon>Pseudomonadati</taxon>
        <taxon>Pseudomonadota</taxon>
        <taxon>Betaproteobacteria</taxon>
        <taxon>Neisseriales</taxon>
        <taxon>Chromobacteriaceae</taxon>
        <taxon>Paludibacterium</taxon>
    </lineage>
</organism>
<dbReference type="GO" id="GO:0006847">
    <property type="term" value="P:plasma membrane acetate transport"/>
    <property type="evidence" value="ECO:0007669"/>
    <property type="project" value="TreeGrafter"/>
</dbReference>
<dbReference type="CDD" id="cd11480">
    <property type="entry name" value="SLC5sbd_u4"/>
    <property type="match status" value="1"/>
</dbReference>
<keyword evidence="8" id="KW-0915">Sodium</keyword>
<feature type="transmembrane region" description="Helical" evidence="13">
    <location>
        <begin position="72"/>
        <end position="91"/>
    </location>
</feature>
<feature type="transmembrane region" description="Helical" evidence="13">
    <location>
        <begin position="267"/>
        <end position="292"/>
    </location>
</feature>
<dbReference type="PANTHER" id="PTHR48086">
    <property type="entry name" value="SODIUM/PROLINE SYMPORTER-RELATED"/>
    <property type="match status" value="1"/>
</dbReference>
<evidence type="ECO:0000256" key="4">
    <source>
        <dbReference type="ARBA" id="ARBA00022475"/>
    </source>
</evidence>
<evidence type="ECO:0000256" key="6">
    <source>
        <dbReference type="ARBA" id="ARBA00022847"/>
    </source>
</evidence>
<feature type="transmembrane region" description="Helical" evidence="13">
    <location>
        <begin position="435"/>
        <end position="457"/>
    </location>
</feature>
<keyword evidence="9" id="KW-0406">Ion transport</keyword>
<dbReference type="InterPro" id="IPR018212">
    <property type="entry name" value="Na/solute_symporter_CS"/>
</dbReference>
<keyword evidence="11" id="KW-0739">Sodium transport</keyword>
<keyword evidence="5 13" id="KW-0812">Transmembrane</keyword>
<feature type="transmembrane region" description="Helical" evidence="13">
    <location>
        <begin position="463"/>
        <end position="484"/>
    </location>
</feature>
<evidence type="ECO:0000313" key="15">
    <source>
        <dbReference type="Proteomes" id="UP000295611"/>
    </source>
</evidence>
<evidence type="ECO:0000313" key="14">
    <source>
        <dbReference type="EMBL" id="TDR76667.1"/>
    </source>
</evidence>
<feature type="transmembrane region" description="Helical" evidence="13">
    <location>
        <begin position="6"/>
        <end position="23"/>
    </location>
</feature>
<feature type="transmembrane region" description="Helical" evidence="13">
    <location>
        <begin position="44"/>
        <end position="66"/>
    </location>
</feature>
<feature type="transmembrane region" description="Helical" evidence="13">
    <location>
        <begin position="117"/>
        <end position="136"/>
    </location>
</feature>
<dbReference type="InterPro" id="IPR001734">
    <property type="entry name" value="Na/solute_symporter"/>
</dbReference>
<feature type="transmembrane region" description="Helical" evidence="13">
    <location>
        <begin position="142"/>
        <end position="166"/>
    </location>
</feature>
<dbReference type="Gene3D" id="1.20.1730.10">
    <property type="entry name" value="Sodium/glucose cotransporter"/>
    <property type="match status" value="1"/>
</dbReference>
<dbReference type="GO" id="GO:0005886">
    <property type="term" value="C:plasma membrane"/>
    <property type="evidence" value="ECO:0007669"/>
    <property type="project" value="UniProtKB-SubCell"/>
</dbReference>
<evidence type="ECO:0000256" key="3">
    <source>
        <dbReference type="ARBA" id="ARBA00022448"/>
    </source>
</evidence>
<dbReference type="Proteomes" id="UP000295611">
    <property type="component" value="Unassembled WGS sequence"/>
</dbReference>
<keyword evidence="3" id="KW-0813">Transport</keyword>
<dbReference type="OrthoDB" id="9764416at2"/>
<evidence type="ECO:0000256" key="1">
    <source>
        <dbReference type="ARBA" id="ARBA00004651"/>
    </source>
</evidence>
<keyword evidence="4" id="KW-1003">Cell membrane</keyword>
<dbReference type="NCBIfam" id="TIGR00813">
    <property type="entry name" value="sss"/>
    <property type="match status" value="1"/>
</dbReference>
<feature type="transmembrane region" description="Helical" evidence="13">
    <location>
        <begin position="374"/>
        <end position="393"/>
    </location>
</feature>
<keyword evidence="10 13" id="KW-0472">Membrane</keyword>
<evidence type="ECO:0000256" key="11">
    <source>
        <dbReference type="ARBA" id="ARBA00023201"/>
    </source>
</evidence>
<feature type="transmembrane region" description="Helical" evidence="13">
    <location>
        <begin position="178"/>
        <end position="197"/>
    </location>
</feature>
<dbReference type="InterPro" id="IPR038377">
    <property type="entry name" value="Na/Glc_symporter_sf"/>
</dbReference>
<accession>A0A4V3DUS6</accession>
<feature type="transmembrane region" description="Helical" evidence="13">
    <location>
        <begin position="233"/>
        <end position="255"/>
    </location>
</feature>
<proteinExistence type="inferred from homology"/>
<evidence type="ECO:0000256" key="10">
    <source>
        <dbReference type="ARBA" id="ARBA00023136"/>
    </source>
</evidence>